<accession>A0A5C6UK50</accession>
<feature type="binding site" evidence="6">
    <location>
        <position position="85"/>
    </location>
    <ligand>
        <name>S-adenosyl-L-methionine</name>
        <dbReference type="ChEBI" id="CHEBI:59789"/>
    </ligand>
</feature>
<keyword evidence="8" id="KW-1185">Reference proteome</keyword>
<keyword evidence="1 6" id="KW-0963">Cytoplasm</keyword>
<proteinExistence type="inferred from homology"/>
<dbReference type="AlphaFoldDB" id="A0A5C6UK50"/>
<dbReference type="CDD" id="cd02440">
    <property type="entry name" value="AdoMet_MTases"/>
    <property type="match status" value="1"/>
</dbReference>
<name>A0A5C6UK50_9SPHN</name>
<gene>
    <name evidence="6 7" type="primary">rsmG</name>
    <name evidence="7" type="ORF">FSZ31_01175</name>
</gene>
<comment type="caution">
    <text evidence="6">Lacks conserved residue(s) required for the propagation of feature annotation.</text>
</comment>
<evidence type="ECO:0000256" key="4">
    <source>
        <dbReference type="ARBA" id="ARBA00022679"/>
    </source>
</evidence>
<evidence type="ECO:0000256" key="5">
    <source>
        <dbReference type="ARBA" id="ARBA00022691"/>
    </source>
</evidence>
<dbReference type="InterPro" id="IPR029063">
    <property type="entry name" value="SAM-dependent_MTases_sf"/>
</dbReference>
<dbReference type="HAMAP" id="MF_00074">
    <property type="entry name" value="16SrRNA_methyltr_G"/>
    <property type="match status" value="1"/>
</dbReference>
<reference evidence="7 8" key="1">
    <citation type="submission" date="2019-08" db="EMBL/GenBank/DDBJ databases">
        <title>Sphingorhabdus soil sp. nov., isolated from arctic soil.</title>
        <authorList>
            <person name="Liu Y."/>
        </authorList>
    </citation>
    <scope>NUCLEOTIDE SEQUENCE [LARGE SCALE GENOMIC DNA]</scope>
    <source>
        <strain evidence="7 8">D-2Q-5-6</strain>
    </source>
</reference>
<evidence type="ECO:0000256" key="1">
    <source>
        <dbReference type="ARBA" id="ARBA00022490"/>
    </source>
</evidence>
<evidence type="ECO:0000313" key="8">
    <source>
        <dbReference type="Proteomes" id="UP000321129"/>
    </source>
</evidence>
<dbReference type="PANTHER" id="PTHR31760:SF0">
    <property type="entry name" value="S-ADENOSYL-L-METHIONINE-DEPENDENT METHYLTRANSFERASES SUPERFAMILY PROTEIN"/>
    <property type="match status" value="1"/>
</dbReference>
<feature type="binding site" evidence="6">
    <location>
        <position position="143"/>
    </location>
    <ligand>
        <name>S-adenosyl-L-methionine</name>
        <dbReference type="ChEBI" id="CHEBI:59789"/>
    </ligand>
</feature>
<evidence type="ECO:0000313" key="7">
    <source>
        <dbReference type="EMBL" id="TXC73402.1"/>
    </source>
</evidence>
<keyword evidence="4 6" id="KW-0808">Transferase</keyword>
<organism evidence="7 8">
    <name type="scientific">Flavisphingopyxis soli</name>
    <dbReference type="NCBI Taxonomy" id="2601267"/>
    <lineage>
        <taxon>Bacteria</taxon>
        <taxon>Pseudomonadati</taxon>
        <taxon>Pseudomonadota</taxon>
        <taxon>Alphaproteobacteria</taxon>
        <taxon>Sphingomonadales</taxon>
        <taxon>Sphingopyxidaceae</taxon>
        <taxon>Flavisphingopyxis</taxon>
    </lineage>
</organism>
<dbReference type="Gene3D" id="3.40.50.150">
    <property type="entry name" value="Vaccinia Virus protein VP39"/>
    <property type="match status" value="1"/>
</dbReference>
<feature type="binding site" evidence="6">
    <location>
        <begin position="130"/>
        <end position="131"/>
    </location>
    <ligand>
        <name>S-adenosyl-L-methionine</name>
        <dbReference type="ChEBI" id="CHEBI:59789"/>
    </ligand>
</feature>
<keyword evidence="2 6" id="KW-0698">rRNA processing</keyword>
<dbReference type="NCBIfam" id="TIGR00138">
    <property type="entry name" value="rsmG_gidB"/>
    <property type="match status" value="1"/>
</dbReference>
<dbReference type="SUPFAM" id="SSF53335">
    <property type="entry name" value="S-adenosyl-L-methionine-dependent methyltransferases"/>
    <property type="match status" value="1"/>
</dbReference>
<protein>
    <recommendedName>
        <fullName evidence="6">Ribosomal RNA small subunit methyltransferase G</fullName>
        <ecNumber evidence="6">2.1.1.170</ecNumber>
    </recommendedName>
    <alternativeName>
        <fullName evidence="6">16S rRNA 7-methylguanosine methyltransferase</fullName>
        <shortName evidence="6">16S rRNA m7G methyltransferase</shortName>
    </alternativeName>
</protein>
<keyword evidence="3 6" id="KW-0489">Methyltransferase</keyword>
<keyword evidence="5 6" id="KW-0949">S-adenosyl-L-methionine</keyword>
<dbReference type="RefSeq" id="WP_147121238.1">
    <property type="nucleotide sequence ID" value="NZ_VOPY01000001.1"/>
</dbReference>
<dbReference type="EC" id="2.1.1.170" evidence="6"/>
<dbReference type="PIRSF" id="PIRSF003078">
    <property type="entry name" value="GidB"/>
    <property type="match status" value="1"/>
</dbReference>
<dbReference type="InterPro" id="IPR003682">
    <property type="entry name" value="rRNA_ssu_MeTfrase_G"/>
</dbReference>
<feature type="binding site" evidence="6">
    <location>
        <position position="80"/>
    </location>
    <ligand>
        <name>S-adenosyl-L-methionine</name>
        <dbReference type="ChEBI" id="CHEBI:59789"/>
    </ligand>
</feature>
<comment type="catalytic activity">
    <reaction evidence="6">
        <text>guanosine(527) in 16S rRNA + S-adenosyl-L-methionine = N(7)-methylguanosine(527) in 16S rRNA + S-adenosyl-L-homocysteine</text>
        <dbReference type="Rhea" id="RHEA:42732"/>
        <dbReference type="Rhea" id="RHEA-COMP:10209"/>
        <dbReference type="Rhea" id="RHEA-COMP:10210"/>
        <dbReference type="ChEBI" id="CHEBI:57856"/>
        <dbReference type="ChEBI" id="CHEBI:59789"/>
        <dbReference type="ChEBI" id="CHEBI:74269"/>
        <dbReference type="ChEBI" id="CHEBI:74480"/>
        <dbReference type="EC" id="2.1.1.170"/>
    </reaction>
</comment>
<dbReference type="PANTHER" id="PTHR31760">
    <property type="entry name" value="S-ADENOSYL-L-METHIONINE-DEPENDENT METHYLTRANSFERASES SUPERFAMILY PROTEIN"/>
    <property type="match status" value="1"/>
</dbReference>
<evidence type="ECO:0000256" key="6">
    <source>
        <dbReference type="HAMAP-Rule" id="MF_00074"/>
    </source>
</evidence>
<comment type="function">
    <text evidence="6">Specifically methylates the N7 position of guanine in position 527 of 16S rRNA.</text>
</comment>
<comment type="similarity">
    <text evidence="6">Belongs to the methyltransferase superfamily. RNA methyltransferase RsmG family.</text>
</comment>
<dbReference type="OrthoDB" id="9808773at2"/>
<dbReference type="Pfam" id="PF02527">
    <property type="entry name" value="GidB"/>
    <property type="match status" value="1"/>
</dbReference>
<evidence type="ECO:0000256" key="3">
    <source>
        <dbReference type="ARBA" id="ARBA00022603"/>
    </source>
</evidence>
<dbReference type="Proteomes" id="UP000321129">
    <property type="component" value="Unassembled WGS sequence"/>
</dbReference>
<dbReference type="GO" id="GO:0070043">
    <property type="term" value="F:rRNA (guanine-N7-)-methyltransferase activity"/>
    <property type="evidence" value="ECO:0007669"/>
    <property type="project" value="UniProtKB-UniRule"/>
</dbReference>
<dbReference type="GO" id="GO:0005829">
    <property type="term" value="C:cytosol"/>
    <property type="evidence" value="ECO:0007669"/>
    <property type="project" value="TreeGrafter"/>
</dbReference>
<comment type="subcellular location">
    <subcellularLocation>
        <location evidence="6">Cytoplasm</location>
    </subcellularLocation>
</comment>
<dbReference type="EMBL" id="VOPY01000001">
    <property type="protein sequence ID" value="TXC73402.1"/>
    <property type="molecule type" value="Genomic_DNA"/>
</dbReference>
<sequence length="211" mass="23054">MSSEQQARAWLFDTLEVRPAKMAKLAQLAELVIAGNREQNLISKTTEDDIWWRHIVDSAQLLTGLPLASSKRERRWIDLGSGAGFPGLVIAIITGDPIVLSEMRPARAAFLEDCATELALANVTIFGGKAETMEDCADIITARAFAPLEKLVKKSRHLAGRKTIWLLPKGKNAVNELANLPQPWQDAFHVKQSVTSPDSAILIGKGRFSGG</sequence>
<comment type="caution">
    <text evidence="7">The sequence shown here is derived from an EMBL/GenBank/DDBJ whole genome shotgun (WGS) entry which is preliminary data.</text>
</comment>
<evidence type="ECO:0000256" key="2">
    <source>
        <dbReference type="ARBA" id="ARBA00022552"/>
    </source>
</evidence>